<dbReference type="InterPro" id="IPR039261">
    <property type="entry name" value="FNR_nucleotide-bd"/>
</dbReference>
<evidence type="ECO:0000256" key="9">
    <source>
        <dbReference type="ARBA" id="ARBA00023136"/>
    </source>
</evidence>
<gene>
    <name evidence="13" type="ORF">LY79DRAFT_559265</name>
</gene>
<dbReference type="SFLD" id="SFLDS00052">
    <property type="entry name" value="Ferric_Reductase_Domain"/>
    <property type="match status" value="1"/>
</dbReference>
<dbReference type="GeneID" id="85442484"/>
<dbReference type="SUPFAM" id="SSF52343">
    <property type="entry name" value="Ferredoxin reductase-like, C-terminal NADP-linked domain"/>
    <property type="match status" value="1"/>
</dbReference>
<dbReference type="CDD" id="cd06186">
    <property type="entry name" value="NOX_Duox_like_FAD_NADP"/>
    <property type="match status" value="1"/>
</dbReference>
<dbReference type="Pfam" id="PF08030">
    <property type="entry name" value="NAD_binding_6"/>
    <property type="match status" value="1"/>
</dbReference>
<feature type="transmembrane region" description="Helical" evidence="11">
    <location>
        <begin position="238"/>
        <end position="258"/>
    </location>
</feature>
<reference evidence="13" key="1">
    <citation type="submission" date="2021-06" db="EMBL/GenBank/DDBJ databases">
        <title>Comparative genomics, transcriptomics and evolutionary studies reveal genomic signatures of adaptation to plant cell wall in hemibiotrophic fungi.</title>
        <authorList>
            <consortium name="DOE Joint Genome Institute"/>
            <person name="Baroncelli R."/>
            <person name="Diaz J.F."/>
            <person name="Benocci T."/>
            <person name="Peng M."/>
            <person name="Battaglia E."/>
            <person name="Haridas S."/>
            <person name="Andreopoulos W."/>
            <person name="Labutti K."/>
            <person name="Pangilinan J."/>
            <person name="Floch G.L."/>
            <person name="Makela M.R."/>
            <person name="Henrissat B."/>
            <person name="Grigoriev I.V."/>
            <person name="Crouch J.A."/>
            <person name="De Vries R.P."/>
            <person name="Sukno S.A."/>
            <person name="Thon M.R."/>
        </authorList>
    </citation>
    <scope>NUCLEOTIDE SEQUENCE</scope>
    <source>
        <strain evidence="13">CBS 125086</strain>
    </source>
</reference>
<dbReference type="RefSeq" id="XP_060412169.1">
    <property type="nucleotide sequence ID" value="XM_060558244.1"/>
</dbReference>
<evidence type="ECO:0000256" key="11">
    <source>
        <dbReference type="SAM" id="Phobius"/>
    </source>
</evidence>
<dbReference type="InterPro" id="IPR017927">
    <property type="entry name" value="FAD-bd_FR_type"/>
</dbReference>
<dbReference type="PANTHER" id="PTHR32361">
    <property type="entry name" value="FERRIC/CUPRIC REDUCTASE TRANSMEMBRANE COMPONENT"/>
    <property type="match status" value="1"/>
</dbReference>
<dbReference type="InterPro" id="IPR013121">
    <property type="entry name" value="Fe_red_NAD-bd_6"/>
</dbReference>
<feature type="transmembrane region" description="Helical" evidence="11">
    <location>
        <begin position="209"/>
        <end position="231"/>
    </location>
</feature>
<feature type="transmembrane region" description="Helical" evidence="11">
    <location>
        <begin position="175"/>
        <end position="197"/>
    </location>
</feature>
<evidence type="ECO:0000313" key="14">
    <source>
        <dbReference type="Proteomes" id="UP001230504"/>
    </source>
</evidence>
<feature type="transmembrane region" description="Helical" evidence="11">
    <location>
        <begin position="28"/>
        <end position="46"/>
    </location>
</feature>
<keyword evidence="5" id="KW-0249">Electron transport</keyword>
<dbReference type="AlphaFoldDB" id="A0AAD8PUX9"/>
<evidence type="ECO:0000256" key="6">
    <source>
        <dbReference type="ARBA" id="ARBA00022989"/>
    </source>
</evidence>
<dbReference type="InterPro" id="IPR013112">
    <property type="entry name" value="FAD-bd_8"/>
</dbReference>
<dbReference type="GO" id="GO:0006879">
    <property type="term" value="P:intracellular iron ion homeostasis"/>
    <property type="evidence" value="ECO:0007669"/>
    <property type="project" value="TreeGrafter"/>
</dbReference>
<accession>A0AAD8PUX9</accession>
<evidence type="ECO:0000256" key="3">
    <source>
        <dbReference type="ARBA" id="ARBA00022448"/>
    </source>
</evidence>
<evidence type="ECO:0000256" key="10">
    <source>
        <dbReference type="ARBA" id="ARBA00023180"/>
    </source>
</evidence>
<comment type="subcellular location">
    <subcellularLocation>
        <location evidence="1">Membrane</location>
        <topology evidence="1">Multi-pass membrane protein</topology>
    </subcellularLocation>
</comment>
<dbReference type="InterPro" id="IPR013130">
    <property type="entry name" value="Fe3_Rdtase_TM_dom"/>
</dbReference>
<evidence type="ECO:0000256" key="8">
    <source>
        <dbReference type="ARBA" id="ARBA00023065"/>
    </source>
</evidence>
<dbReference type="GO" id="GO:0015677">
    <property type="term" value="P:copper ion import"/>
    <property type="evidence" value="ECO:0007669"/>
    <property type="project" value="TreeGrafter"/>
</dbReference>
<evidence type="ECO:0000259" key="12">
    <source>
        <dbReference type="PROSITE" id="PS51384"/>
    </source>
</evidence>
<keyword evidence="8" id="KW-0406">Ion transport</keyword>
<keyword evidence="10" id="KW-0325">Glycoprotein</keyword>
<dbReference type="PROSITE" id="PS51384">
    <property type="entry name" value="FAD_FR"/>
    <property type="match status" value="1"/>
</dbReference>
<dbReference type="InterPro" id="IPR051410">
    <property type="entry name" value="Ferric/Cupric_Reductase"/>
</dbReference>
<evidence type="ECO:0000256" key="1">
    <source>
        <dbReference type="ARBA" id="ARBA00004141"/>
    </source>
</evidence>
<dbReference type="Proteomes" id="UP001230504">
    <property type="component" value="Unassembled WGS sequence"/>
</dbReference>
<keyword evidence="6 11" id="KW-1133">Transmembrane helix</keyword>
<feature type="domain" description="FAD-binding FR-type" evidence="12">
    <location>
        <begin position="277"/>
        <end position="406"/>
    </location>
</feature>
<comment type="similarity">
    <text evidence="2">Belongs to the ferric reductase (FRE) family.</text>
</comment>
<keyword evidence="14" id="KW-1185">Reference proteome</keyword>
<dbReference type="GO" id="GO:0006826">
    <property type="term" value="P:iron ion transport"/>
    <property type="evidence" value="ECO:0007669"/>
    <property type="project" value="TreeGrafter"/>
</dbReference>
<name>A0AAD8PUX9_9PEZI</name>
<sequence length="586" mass="65149">MGWPYRFIDLSTEEVQLRRETLDRYGAYAHYSALAPIVLALLVRLGSYLRQRWQRSAAYDAVPISPVLKERRQSWSGNLEAKIRKGKWWLDDDVYFMGQHWGQKDQWVFGLAWASWLLVLSVLETGDDYLHITKRFGIIAVSQIPFQYLLALKSFSPIAKVFGTSHEELNKWHRVLSRVTLSLLVLHVMFYLNFFVAKGLVQKRLFAPIVFAGVVAFATMNMMTSTAAAAVRRYSYRIFFVTHLVGAFAIPPLVFFHAKSARLFMAKAVVVLLIDIIVRRLRTVTAPSKLETVPGTNLVKISASIPRDKANAFCARPGSHIYLSVPPAARPGAGPISSKAMLFEFLFNPFTVASVDETAGNLTLVARELDGPLTKHLGRFANAGTGTHDSKVPLCIEGPYGAASLHFDKLISSSVDRVLLVAGGVGATFTIPIYQAILQDNPNTKVDFVWSVRSAGDVTWAMSADKSTKSVLDDPNVQIYYTGDALNSDATGPMAGLPAETNPEGEMEMSAISSHGPSRNRLTSQQYRRRPDLCKIIDDVFRKGAEERVAVLVCGPSAMGREVRKYVGAWVMRGREVVWHNEGFGW</sequence>
<dbReference type="EMBL" id="JAHLJV010000047">
    <property type="protein sequence ID" value="KAK1585125.1"/>
    <property type="molecule type" value="Genomic_DNA"/>
</dbReference>
<evidence type="ECO:0000256" key="7">
    <source>
        <dbReference type="ARBA" id="ARBA00023002"/>
    </source>
</evidence>
<dbReference type="PANTHER" id="PTHR32361:SF9">
    <property type="entry name" value="FERRIC REDUCTASE TRANSMEMBRANE COMPONENT 3-RELATED"/>
    <property type="match status" value="1"/>
</dbReference>
<dbReference type="Pfam" id="PF08022">
    <property type="entry name" value="FAD_binding_8"/>
    <property type="match status" value="1"/>
</dbReference>
<organism evidence="13 14">
    <name type="scientific">Colletotrichum navitas</name>
    <dbReference type="NCBI Taxonomy" id="681940"/>
    <lineage>
        <taxon>Eukaryota</taxon>
        <taxon>Fungi</taxon>
        <taxon>Dikarya</taxon>
        <taxon>Ascomycota</taxon>
        <taxon>Pezizomycotina</taxon>
        <taxon>Sordariomycetes</taxon>
        <taxon>Hypocreomycetidae</taxon>
        <taxon>Glomerellales</taxon>
        <taxon>Glomerellaceae</taxon>
        <taxon>Colletotrichum</taxon>
        <taxon>Colletotrichum graminicola species complex</taxon>
    </lineage>
</organism>
<evidence type="ECO:0000256" key="2">
    <source>
        <dbReference type="ARBA" id="ARBA00006278"/>
    </source>
</evidence>
<dbReference type="Pfam" id="PF01794">
    <property type="entry name" value="Ferric_reduct"/>
    <property type="match status" value="1"/>
</dbReference>
<keyword evidence="3" id="KW-0813">Transport</keyword>
<dbReference type="GO" id="GO:0005886">
    <property type="term" value="C:plasma membrane"/>
    <property type="evidence" value="ECO:0007669"/>
    <property type="project" value="TreeGrafter"/>
</dbReference>
<dbReference type="Gene3D" id="3.40.50.80">
    <property type="entry name" value="Nucleotide-binding domain of ferredoxin-NADP reductase (FNR) module"/>
    <property type="match status" value="1"/>
</dbReference>
<evidence type="ECO:0000256" key="4">
    <source>
        <dbReference type="ARBA" id="ARBA00022692"/>
    </source>
</evidence>
<comment type="caution">
    <text evidence="13">The sequence shown here is derived from an EMBL/GenBank/DDBJ whole genome shotgun (WGS) entry which is preliminary data.</text>
</comment>
<keyword evidence="9 11" id="KW-0472">Membrane</keyword>
<dbReference type="SFLD" id="SFLDG01168">
    <property type="entry name" value="Ferric_reductase_subgroup_(FRE"/>
    <property type="match status" value="1"/>
</dbReference>
<evidence type="ECO:0000313" key="13">
    <source>
        <dbReference type="EMBL" id="KAK1585125.1"/>
    </source>
</evidence>
<keyword evidence="4 11" id="KW-0812">Transmembrane</keyword>
<evidence type="ECO:0000256" key="5">
    <source>
        <dbReference type="ARBA" id="ARBA00022982"/>
    </source>
</evidence>
<dbReference type="GO" id="GO:0000293">
    <property type="term" value="F:ferric-chelate reductase activity"/>
    <property type="evidence" value="ECO:0007669"/>
    <property type="project" value="UniProtKB-ARBA"/>
</dbReference>
<proteinExistence type="inferred from homology"/>
<protein>
    <submittedName>
        <fullName evidence="13">Ferric reductase like transmembrane component</fullName>
    </submittedName>
</protein>
<keyword evidence="7" id="KW-0560">Oxidoreductase</keyword>